<reference evidence="3 4" key="1">
    <citation type="submission" date="2018-01" db="EMBL/GenBank/DDBJ databases">
        <title>Draft genome of the strawberry crown rot pathogen Phytophthora cactorum.</title>
        <authorList>
            <person name="Armitage A.D."/>
            <person name="Lysoe E."/>
            <person name="Nellist C.F."/>
            <person name="Harrison R.J."/>
            <person name="Brurberg M.B."/>
        </authorList>
    </citation>
    <scope>NUCLEOTIDE SEQUENCE [LARGE SCALE GENOMIC DNA]</scope>
    <source>
        <strain evidence="3 4">10300</strain>
    </source>
</reference>
<dbReference type="EMBL" id="RCMK01000707">
    <property type="protein sequence ID" value="KAG2915263.1"/>
    <property type="molecule type" value="Genomic_DNA"/>
</dbReference>
<sequence length="76" mass="8584">MMETVYERVGGRKKNQVRTIKFGDVSWVDKEDACLDRCKTALQNALQLDKRLSVYTDASDEHGGAAITRIPQDQVI</sequence>
<dbReference type="Proteomes" id="UP000736787">
    <property type="component" value="Unassembled WGS sequence"/>
</dbReference>
<dbReference type="VEuPathDB" id="FungiDB:PC110_g12392"/>
<dbReference type="Proteomes" id="UP000760860">
    <property type="component" value="Unassembled WGS sequence"/>
</dbReference>
<protein>
    <recommendedName>
        <fullName evidence="5">Reverse transcriptase/retrotransposon-derived protein RNase H-like domain-containing protein</fullName>
    </recommendedName>
</protein>
<dbReference type="Proteomes" id="UP000251314">
    <property type="component" value="Unassembled WGS sequence"/>
</dbReference>
<keyword evidence="4" id="KW-1185">Reference proteome</keyword>
<dbReference type="EMBL" id="RCMV01000716">
    <property type="protein sequence ID" value="KAG3213605.1"/>
    <property type="molecule type" value="Genomic_DNA"/>
</dbReference>
<accession>A0A329S2T9</accession>
<dbReference type="AlphaFoldDB" id="A0A329S2T9"/>
<evidence type="ECO:0000313" key="2">
    <source>
        <dbReference type="EMBL" id="KAG3213605.1"/>
    </source>
</evidence>
<organism evidence="3 4">
    <name type="scientific">Phytophthora cactorum</name>
    <dbReference type="NCBI Taxonomy" id="29920"/>
    <lineage>
        <taxon>Eukaryota</taxon>
        <taxon>Sar</taxon>
        <taxon>Stramenopiles</taxon>
        <taxon>Oomycota</taxon>
        <taxon>Peronosporomycetes</taxon>
        <taxon>Peronosporales</taxon>
        <taxon>Peronosporaceae</taxon>
        <taxon>Phytophthora</taxon>
    </lineage>
</organism>
<reference evidence="1" key="2">
    <citation type="submission" date="2018-10" db="EMBL/GenBank/DDBJ databases">
        <title>Effector identification in a new, highly contiguous assembly of the strawberry crown rot pathogen Phytophthora cactorum.</title>
        <authorList>
            <person name="Armitage A.D."/>
            <person name="Nellist C.F."/>
            <person name="Bates H."/>
            <person name="Vickerstaff R.J."/>
            <person name="Harrison R.J."/>
        </authorList>
    </citation>
    <scope>NUCLEOTIDE SEQUENCE</scope>
    <source>
        <strain evidence="1">4040</strain>
        <strain evidence="2">P421</strain>
    </source>
</reference>
<comment type="caution">
    <text evidence="3">The sequence shown here is derived from an EMBL/GenBank/DDBJ whole genome shotgun (WGS) entry which is preliminary data.</text>
</comment>
<evidence type="ECO:0000313" key="3">
    <source>
        <dbReference type="EMBL" id="RAW31254.1"/>
    </source>
</evidence>
<evidence type="ECO:0000313" key="1">
    <source>
        <dbReference type="EMBL" id="KAG2915263.1"/>
    </source>
</evidence>
<proteinExistence type="predicted"/>
<evidence type="ECO:0000313" key="4">
    <source>
        <dbReference type="Proteomes" id="UP000251314"/>
    </source>
</evidence>
<dbReference type="OrthoDB" id="121379at2759"/>
<name>A0A329S2T9_9STRA</name>
<gene>
    <name evidence="3" type="ORF">PC110_g12392</name>
    <name evidence="1" type="ORF">PC117_g18055</name>
    <name evidence="2" type="ORF">PC129_g15462</name>
</gene>
<dbReference type="EMBL" id="MJFZ01000330">
    <property type="protein sequence ID" value="RAW31254.1"/>
    <property type="molecule type" value="Genomic_DNA"/>
</dbReference>
<evidence type="ECO:0008006" key="5">
    <source>
        <dbReference type="Google" id="ProtNLM"/>
    </source>
</evidence>